<keyword evidence="1" id="KW-0175">Coiled coil</keyword>
<dbReference type="Proteomes" id="UP000027222">
    <property type="component" value="Unassembled WGS sequence"/>
</dbReference>
<organism evidence="3 4">
    <name type="scientific">Galerina marginata (strain CBS 339.88)</name>
    <dbReference type="NCBI Taxonomy" id="685588"/>
    <lineage>
        <taxon>Eukaryota</taxon>
        <taxon>Fungi</taxon>
        <taxon>Dikarya</taxon>
        <taxon>Basidiomycota</taxon>
        <taxon>Agaricomycotina</taxon>
        <taxon>Agaricomycetes</taxon>
        <taxon>Agaricomycetidae</taxon>
        <taxon>Agaricales</taxon>
        <taxon>Agaricineae</taxon>
        <taxon>Strophariaceae</taxon>
        <taxon>Galerina</taxon>
    </lineage>
</organism>
<proteinExistence type="predicted"/>
<evidence type="ECO:0000256" key="1">
    <source>
        <dbReference type="SAM" id="Coils"/>
    </source>
</evidence>
<feature type="coiled-coil region" evidence="1">
    <location>
        <begin position="357"/>
        <end position="384"/>
    </location>
</feature>
<keyword evidence="4" id="KW-1185">Reference proteome</keyword>
<feature type="compositionally biased region" description="Polar residues" evidence="2">
    <location>
        <begin position="245"/>
        <end position="255"/>
    </location>
</feature>
<dbReference type="EMBL" id="KL142433">
    <property type="protein sequence ID" value="KDR65776.1"/>
    <property type="molecule type" value="Genomic_DNA"/>
</dbReference>
<accession>A0A067S4P2</accession>
<dbReference type="AlphaFoldDB" id="A0A067S4P2"/>
<reference evidence="4" key="1">
    <citation type="journal article" date="2014" name="Proc. Natl. Acad. Sci. U.S.A.">
        <title>Extensive sampling of basidiomycete genomes demonstrates inadequacy of the white-rot/brown-rot paradigm for wood decay fungi.</title>
        <authorList>
            <person name="Riley R."/>
            <person name="Salamov A.A."/>
            <person name="Brown D.W."/>
            <person name="Nagy L.G."/>
            <person name="Floudas D."/>
            <person name="Held B.W."/>
            <person name="Levasseur A."/>
            <person name="Lombard V."/>
            <person name="Morin E."/>
            <person name="Otillar R."/>
            <person name="Lindquist E.A."/>
            <person name="Sun H."/>
            <person name="LaButti K.M."/>
            <person name="Schmutz J."/>
            <person name="Jabbour D."/>
            <person name="Luo H."/>
            <person name="Baker S.E."/>
            <person name="Pisabarro A.G."/>
            <person name="Walton J.D."/>
            <person name="Blanchette R.A."/>
            <person name="Henrissat B."/>
            <person name="Martin F."/>
            <person name="Cullen D."/>
            <person name="Hibbett D.S."/>
            <person name="Grigoriev I.V."/>
        </authorList>
    </citation>
    <scope>NUCLEOTIDE SEQUENCE [LARGE SCALE GENOMIC DNA]</scope>
    <source>
        <strain evidence="4">CBS 339.88</strain>
    </source>
</reference>
<dbReference type="HOGENOM" id="CLU_554377_0_0_1"/>
<sequence length="492" mass="54635">MSTSWLNGTPVYSRELLWPTNDEFISGGTWDREGTSVSDGLILHWFSFIRNTKRTVTYLADTASDGSVVSEGSITLARAAKELEYAADRVALLGTAKFASAEWIASDSTLKLRVHRLDGFLEREDSISVQAAYGDLRVFNSKVYLCTSSGPTNASDEAMTPHQVRLGSDIDSSNTTPLFADQILEWDPTTGAFRRIRIPDAMCHAAEYSFPFEDQVALAGLVDDQNGQEQLALTSFAVDHQLENQSAARSFSPGGTSDERNTKGMGVATEGTTDPSDIIVHFFDRIAVFNRGFFNKEIADNPRSGRLHFLRSLLLENDVRVLPFSLSGPLPAVANNRVLAYKKILGKYHFYILDFDQQRVNALLNKTSEEREALRAQLTEAGARVKVVTRQSYAQEEGVGGGTVDVEYPARRVPPEWKDYLRALAQQEKLGASLIYDEAPEERRAGRWGFVQSELRLGREISLVRVSRMGLTTDCVLLAPEPGDSGRVWYLE</sequence>
<evidence type="ECO:0000313" key="3">
    <source>
        <dbReference type="EMBL" id="KDR65776.1"/>
    </source>
</evidence>
<gene>
    <name evidence="3" type="ORF">GALMADRAFT_260116</name>
</gene>
<protein>
    <submittedName>
        <fullName evidence="3">Uncharacterized protein</fullName>
    </submittedName>
</protein>
<name>A0A067S4P2_GALM3</name>
<feature type="region of interest" description="Disordered" evidence="2">
    <location>
        <begin position="245"/>
        <end position="270"/>
    </location>
</feature>
<dbReference type="OrthoDB" id="2885612at2759"/>
<evidence type="ECO:0000256" key="2">
    <source>
        <dbReference type="SAM" id="MobiDB-lite"/>
    </source>
</evidence>
<evidence type="ECO:0000313" key="4">
    <source>
        <dbReference type="Proteomes" id="UP000027222"/>
    </source>
</evidence>